<reference evidence="8" key="1">
    <citation type="submission" date="2016-11" db="EMBL/GenBank/DDBJ databases">
        <authorList>
            <person name="Varghese N."/>
            <person name="Submissions S."/>
        </authorList>
    </citation>
    <scope>NUCLEOTIDE SEQUENCE [LARGE SCALE GENOMIC DNA]</scope>
    <source>
        <strain evidence="8">ALO Sharm</strain>
    </source>
</reference>
<dbReference type="InterPro" id="IPR015421">
    <property type="entry name" value="PyrdxlP-dep_Trfase_major"/>
</dbReference>
<dbReference type="CDD" id="cd07377">
    <property type="entry name" value="WHTH_GntR"/>
    <property type="match status" value="1"/>
</dbReference>
<dbReference type="GO" id="GO:0003700">
    <property type="term" value="F:DNA-binding transcription factor activity"/>
    <property type="evidence" value="ECO:0007669"/>
    <property type="project" value="InterPro"/>
</dbReference>
<evidence type="ECO:0000313" key="8">
    <source>
        <dbReference type="Proteomes" id="UP000184248"/>
    </source>
</evidence>
<evidence type="ECO:0000256" key="2">
    <source>
        <dbReference type="ARBA" id="ARBA00022898"/>
    </source>
</evidence>
<dbReference type="InterPro" id="IPR036390">
    <property type="entry name" value="WH_DNA-bd_sf"/>
</dbReference>
<dbReference type="OrthoDB" id="9804020at2"/>
<keyword evidence="8" id="KW-1185">Reference proteome</keyword>
<evidence type="ECO:0000256" key="1">
    <source>
        <dbReference type="ARBA" id="ARBA00005384"/>
    </source>
</evidence>
<dbReference type="SUPFAM" id="SSF46785">
    <property type="entry name" value="Winged helix' DNA-binding domain"/>
    <property type="match status" value="1"/>
</dbReference>
<name>A0A1M6TVU6_9GAMM</name>
<dbReference type="SMART" id="SM00345">
    <property type="entry name" value="HTH_GNTR"/>
    <property type="match status" value="1"/>
</dbReference>
<keyword evidence="2" id="KW-0663">Pyridoxal phosphate</keyword>
<gene>
    <name evidence="7" type="ORF">SAMN05192556_10466</name>
</gene>
<evidence type="ECO:0000313" key="7">
    <source>
        <dbReference type="EMBL" id="SHK61010.1"/>
    </source>
</evidence>
<dbReference type="InterPro" id="IPR015424">
    <property type="entry name" value="PyrdxlP-dep_Trfase"/>
</dbReference>
<dbReference type="Gene3D" id="1.10.10.10">
    <property type="entry name" value="Winged helix-like DNA-binding domain superfamily/Winged helix DNA-binding domain"/>
    <property type="match status" value="1"/>
</dbReference>
<evidence type="ECO:0000256" key="5">
    <source>
        <dbReference type="ARBA" id="ARBA00023163"/>
    </source>
</evidence>
<feature type="domain" description="HTH gntR-type" evidence="6">
    <location>
        <begin position="12"/>
        <end position="80"/>
    </location>
</feature>
<dbReference type="Pfam" id="PF00155">
    <property type="entry name" value="Aminotran_1_2"/>
    <property type="match status" value="1"/>
</dbReference>
<evidence type="ECO:0000259" key="6">
    <source>
        <dbReference type="PROSITE" id="PS50949"/>
    </source>
</evidence>
<dbReference type="InterPro" id="IPR000524">
    <property type="entry name" value="Tscrpt_reg_HTH_GntR"/>
</dbReference>
<organism evidence="7 8">
    <name type="scientific">Halomonas caseinilytica</name>
    <dbReference type="NCBI Taxonomy" id="438744"/>
    <lineage>
        <taxon>Bacteria</taxon>
        <taxon>Pseudomonadati</taxon>
        <taxon>Pseudomonadota</taxon>
        <taxon>Gammaproteobacteria</taxon>
        <taxon>Oceanospirillales</taxon>
        <taxon>Halomonadaceae</taxon>
        <taxon>Halomonas</taxon>
    </lineage>
</organism>
<dbReference type="InterPro" id="IPR004839">
    <property type="entry name" value="Aminotransferase_I/II_large"/>
</dbReference>
<dbReference type="PANTHER" id="PTHR46577">
    <property type="entry name" value="HTH-TYPE TRANSCRIPTIONAL REGULATORY PROTEIN GABR"/>
    <property type="match status" value="1"/>
</dbReference>
<keyword evidence="3" id="KW-0805">Transcription regulation</keyword>
<comment type="similarity">
    <text evidence="1">In the C-terminal section; belongs to the class-I pyridoxal-phosphate-dependent aminotransferase family.</text>
</comment>
<protein>
    <submittedName>
        <fullName evidence="7">Transcriptional regulator, GntR family</fullName>
    </submittedName>
</protein>
<evidence type="ECO:0000256" key="4">
    <source>
        <dbReference type="ARBA" id="ARBA00023125"/>
    </source>
</evidence>
<dbReference type="Pfam" id="PF00392">
    <property type="entry name" value="GntR"/>
    <property type="match status" value="1"/>
</dbReference>
<dbReference type="SUPFAM" id="SSF53383">
    <property type="entry name" value="PLP-dependent transferases"/>
    <property type="match status" value="1"/>
</dbReference>
<dbReference type="CDD" id="cd00609">
    <property type="entry name" value="AAT_like"/>
    <property type="match status" value="1"/>
</dbReference>
<dbReference type="GO" id="GO:0003677">
    <property type="term" value="F:DNA binding"/>
    <property type="evidence" value="ECO:0007669"/>
    <property type="project" value="UniProtKB-KW"/>
</dbReference>
<dbReference type="Proteomes" id="UP000184248">
    <property type="component" value="Unassembled WGS sequence"/>
</dbReference>
<dbReference type="Gene3D" id="3.40.640.10">
    <property type="entry name" value="Type I PLP-dependent aspartate aminotransferase-like (Major domain)"/>
    <property type="match status" value="1"/>
</dbReference>
<dbReference type="GO" id="GO:0030170">
    <property type="term" value="F:pyridoxal phosphate binding"/>
    <property type="evidence" value="ECO:0007669"/>
    <property type="project" value="InterPro"/>
</dbReference>
<dbReference type="PROSITE" id="PS50949">
    <property type="entry name" value="HTH_GNTR"/>
    <property type="match status" value="1"/>
</dbReference>
<dbReference type="InterPro" id="IPR051446">
    <property type="entry name" value="HTH_trans_reg/aminotransferase"/>
</dbReference>
<keyword evidence="4" id="KW-0238">DNA-binding</keyword>
<dbReference type="PANTHER" id="PTHR46577:SF1">
    <property type="entry name" value="HTH-TYPE TRANSCRIPTIONAL REGULATORY PROTEIN GABR"/>
    <property type="match status" value="1"/>
</dbReference>
<accession>A0A1M6TVU6</accession>
<dbReference type="EMBL" id="FRAL01000004">
    <property type="protein sequence ID" value="SHK61010.1"/>
    <property type="molecule type" value="Genomic_DNA"/>
</dbReference>
<dbReference type="AlphaFoldDB" id="A0A1M6TVU6"/>
<dbReference type="InterPro" id="IPR036388">
    <property type="entry name" value="WH-like_DNA-bd_sf"/>
</dbReference>
<dbReference type="RefSeq" id="WP_064700305.1">
    <property type="nucleotide sequence ID" value="NZ_BDEO01000011.1"/>
</dbReference>
<proteinExistence type="inferred from homology"/>
<evidence type="ECO:0000256" key="3">
    <source>
        <dbReference type="ARBA" id="ARBA00023015"/>
    </source>
</evidence>
<sequence length="464" mass="51270">MTIWTPELPEDGPRYRRIADAMADAITRGELAPGERLPPQRRLADQLGVTIGTITRAYAEAQRQGWVESRVGSGTYVRHREAESTVTFRAGQPVENGVVDMSMSLPPPHPLRPQGLRDTLLTLAEDSASLQRAVDYQPEYGLEGHRHQLAEWLGRLGMSANPDSLVITQGGQHGLTLALQALTRPGELVAADALTYPGFIGAARQAHLKLLGVPLDEQGMDIDALARLCARQPPRLVYTTPEQNNPTGACLTEARRERLVALAREHDFWLIEDNVQYLPEADRGTPLIELAPERTLRIFSTSKVLAGGLRIGTLELPEPLLGRIGSALRAQTWMVPPLMVETTCRWIASDASRRLLDWQTRELEARQRLARQRLANYPTSGRERSSNLWVTLPAGRRGSEVQELLAQRGVRVSTPEPFCVGSEPAPQALRLCLGPPASQEELDRGLCIILETLAEPPCSPWHTM</sequence>
<keyword evidence="5" id="KW-0804">Transcription</keyword>
<dbReference type="Gene3D" id="3.90.1150.10">
    <property type="entry name" value="Aspartate Aminotransferase, domain 1"/>
    <property type="match status" value="1"/>
</dbReference>
<dbReference type="InterPro" id="IPR015422">
    <property type="entry name" value="PyrdxlP-dep_Trfase_small"/>
</dbReference>